<evidence type="ECO:0000313" key="7">
    <source>
        <dbReference type="Proteomes" id="UP000030645"/>
    </source>
</evidence>
<feature type="chain" id="PRO_5004932583" description="Leucine-rich repeat-containing N-terminal plant-type domain-containing protein" evidence="4">
    <location>
        <begin position="36"/>
        <end position="157"/>
    </location>
</feature>
<dbReference type="Proteomes" id="UP000030645">
    <property type="component" value="Unassembled WGS sequence"/>
</dbReference>
<dbReference type="Pfam" id="PF08263">
    <property type="entry name" value="LRRNT_2"/>
    <property type="match status" value="1"/>
</dbReference>
<dbReference type="eggNOG" id="ENOG502QPYS">
    <property type="taxonomic scope" value="Eukaryota"/>
</dbReference>
<reference evidence="7" key="1">
    <citation type="submission" date="2013-01" db="EMBL/GenBank/DDBJ databases">
        <title>Draft Genome Sequence of a Mulberry Tree, Morus notabilis C.K. Schneid.</title>
        <authorList>
            <person name="He N."/>
            <person name="Zhao S."/>
        </authorList>
    </citation>
    <scope>NUCLEOTIDE SEQUENCE</scope>
</reference>
<keyword evidence="1" id="KW-0433">Leucine-rich repeat</keyword>
<dbReference type="AlphaFoldDB" id="W9RHB6"/>
<sequence length="157" mass="18125">MKLENPSSSFAFWSLFLRVILLYFASISQPTSTVANALGNETDRFARLKFKEMISNDPFGVMSSWNDSVHFRKWPGISCGRRHQRITALDLQGYNLRGLMSPYVGNLSFLRFIDLTNNSFFREMSVRECLKSSIRRSLVALRIRNYWELVAAVISVE</sequence>
<evidence type="ECO:0000256" key="1">
    <source>
        <dbReference type="ARBA" id="ARBA00022614"/>
    </source>
</evidence>
<keyword evidence="7" id="KW-1185">Reference proteome</keyword>
<dbReference type="PANTHER" id="PTHR48060:SF21">
    <property type="entry name" value="L DOMAIN-LIKE PROTEIN"/>
    <property type="match status" value="1"/>
</dbReference>
<evidence type="ECO:0000259" key="5">
    <source>
        <dbReference type="Pfam" id="PF08263"/>
    </source>
</evidence>
<proteinExistence type="predicted"/>
<feature type="signal peptide" evidence="4">
    <location>
        <begin position="1"/>
        <end position="35"/>
    </location>
</feature>
<organism evidence="6 7">
    <name type="scientific">Morus notabilis</name>
    <dbReference type="NCBI Taxonomy" id="981085"/>
    <lineage>
        <taxon>Eukaryota</taxon>
        <taxon>Viridiplantae</taxon>
        <taxon>Streptophyta</taxon>
        <taxon>Embryophyta</taxon>
        <taxon>Tracheophyta</taxon>
        <taxon>Spermatophyta</taxon>
        <taxon>Magnoliopsida</taxon>
        <taxon>eudicotyledons</taxon>
        <taxon>Gunneridae</taxon>
        <taxon>Pentapetalae</taxon>
        <taxon>rosids</taxon>
        <taxon>fabids</taxon>
        <taxon>Rosales</taxon>
        <taxon>Moraceae</taxon>
        <taxon>Moreae</taxon>
        <taxon>Morus</taxon>
    </lineage>
</organism>
<dbReference type="InterPro" id="IPR032675">
    <property type="entry name" value="LRR_dom_sf"/>
</dbReference>
<evidence type="ECO:0000313" key="6">
    <source>
        <dbReference type="EMBL" id="EXB74767.1"/>
    </source>
</evidence>
<evidence type="ECO:0000256" key="2">
    <source>
        <dbReference type="ARBA" id="ARBA00022729"/>
    </source>
</evidence>
<name>W9RHB6_9ROSA</name>
<keyword evidence="3" id="KW-0677">Repeat</keyword>
<feature type="domain" description="Leucine-rich repeat-containing N-terminal plant-type" evidence="5">
    <location>
        <begin position="41"/>
        <end position="79"/>
    </location>
</feature>
<dbReference type="EMBL" id="KE344659">
    <property type="protein sequence ID" value="EXB74767.1"/>
    <property type="molecule type" value="Genomic_DNA"/>
</dbReference>
<dbReference type="PANTHER" id="PTHR48060">
    <property type="entry name" value="DNA DAMAGE-REPAIR/TOLERATION PROTEIN DRT100"/>
    <property type="match status" value="1"/>
</dbReference>
<dbReference type="Gene3D" id="3.80.10.10">
    <property type="entry name" value="Ribonuclease Inhibitor"/>
    <property type="match status" value="1"/>
</dbReference>
<evidence type="ECO:0000256" key="4">
    <source>
        <dbReference type="SAM" id="SignalP"/>
    </source>
</evidence>
<gene>
    <name evidence="6" type="ORF">L484_023509</name>
</gene>
<dbReference type="InterPro" id="IPR053211">
    <property type="entry name" value="DNA_repair-toleration"/>
</dbReference>
<accession>W9RHB6</accession>
<protein>
    <recommendedName>
        <fullName evidence="5">Leucine-rich repeat-containing N-terminal plant-type domain-containing protein</fullName>
    </recommendedName>
</protein>
<dbReference type="InterPro" id="IPR013210">
    <property type="entry name" value="LRR_N_plant-typ"/>
</dbReference>
<dbReference type="SUPFAM" id="SSF52058">
    <property type="entry name" value="L domain-like"/>
    <property type="match status" value="1"/>
</dbReference>
<keyword evidence="2 4" id="KW-0732">Signal</keyword>
<evidence type="ECO:0000256" key="3">
    <source>
        <dbReference type="ARBA" id="ARBA00022737"/>
    </source>
</evidence>
<dbReference type="STRING" id="981085.W9RHB6"/>